<dbReference type="InterPro" id="IPR000572">
    <property type="entry name" value="OxRdtase_Mopterin-bd_dom"/>
</dbReference>
<evidence type="ECO:0000256" key="3">
    <source>
        <dbReference type="ARBA" id="ARBA00022723"/>
    </source>
</evidence>
<dbReference type="OrthoDB" id="10051395at2759"/>
<evidence type="ECO:0000313" key="8">
    <source>
        <dbReference type="Proteomes" id="UP000308768"/>
    </source>
</evidence>
<dbReference type="GO" id="GO:0030151">
    <property type="term" value="F:molybdenum ion binding"/>
    <property type="evidence" value="ECO:0007669"/>
    <property type="project" value="InterPro"/>
</dbReference>
<accession>A0A4U0XQT8</accession>
<keyword evidence="8" id="KW-1185">Reference proteome</keyword>
<feature type="domain" description="Oxidoreductase molybdopterin-binding" evidence="5">
    <location>
        <begin position="84"/>
        <end position="171"/>
    </location>
</feature>
<comment type="cofactor">
    <cofactor evidence="1">
        <name>Mo-molybdopterin</name>
        <dbReference type="ChEBI" id="CHEBI:71302"/>
    </cofactor>
</comment>
<dbReference type="InterPro" id="IPR008335">
    <property type="entry name" value="Mopterin_OxRdtase_euk"/>
</dbReference>
<dbReference type="InterPro" id="IPR036374">
    <property type="entry name" value="OxRdtase_Mopterin-bd_sf"/>
</dbReference>
<dbReference type="Pfam" id="PF00174">
    <property type="entry name" value="Oxidored_molyb"/>
    <property type="match status" value="1"/>
</dbReference>
<dbReference type="Proteomes" id="UP000308768">
    <property type="component" value="Unassembled WGS sequence"/>
</dbReference>
<evidence type="ECO:0000256" key="1">
    <source>
        <dbReference type="ARBA" id="ARBA00001924"/>
    </source>
</evidence>
<evidence type="ECO:0000256" key="2">
    <source>
        <dbReference type="ARBA" id="ARBA00022505"/>
    </source>
</evidence>
<evidence type="ECO:0000256" key="4">
    <source>
        <dbReference type="ARBA" id="ARBA00023002"/>
    </source>
</evidence>
<dbReference type="AlphaFoldDB" id="A0A4U0XQT8"/>
<dbReference type="SUPFAM" id="SSF81296">
    <property type="entry name" value="E set domains"/>
    <property type="match status" value="1"/>
</dbReference>
<protein>
    <recommendedName>
        <fullName evidence="9">Sulfite oxidase</fullName>
    </recommendedName>
</protein>
<dbReference type="GO" id="GO:0043546">
    <property type="term" value="F:molybdopterin cofactor binding"/>
    <property type="evidence" value="ECO:0007669"/>
    <property type="project" value="TreeGrafter"/>
</dbReference>
<name>A0A4U0XQT8_9PEZI</name>
<dbReference type="InterPro" id="IPR014756">
    <property type="entry name" value="Ig_E-set"/>
</dbReference>
<dbReference type="GO" id="GO:0008482">
    <property type="term" value="F:sulfite oxidase activity"/>
    <property type="evidence" value="ECO:0007669"/>
    <property type="project" value="TreeGrafter"/>
</dbReference>
<dbReference type="EMBL" id="NAJN01000126">
    <property type="protein sequence ID" value="TKA78796.1"/>
    <property type="molecule type" value="Genomic_DNA"/>
</dbReference>
<dbReference type="Gene3D" id="3.90.420.10">
    <property type="entry name" value="Oxidoreductase, molybdopterin-binding domain"/>
    <property type="match status" value="2"/>
</dbReference>
<dbReference type="GO" id="GO:0020037">
    <property type="term" value="F:heme binding"/>
    <property type="evidence" value="ECO:0007669"/>
    <property type="project" value="TreeGrafter"/>
</dbReference>
<organism evidence="7 8">
    <name type="scientific">Cryomyces minteri</name>
    <dbReference type="NCBI Taxonomy" id="331657"/>
    <lineage>
        <taxon>Eukaryota</taxon>
        <taxon>Fungi</taxon>
        <taxon>Dikarya</taxon>
        <taxon>Ascomycota</taxon>
        <taxon>Pezizomycotina</taxon>
        <taxon>Dothideomycetes</taxon>
        <taxon>Dothideomycetes incertae sedis</taxon>
        <taxon>Cryomyces</taxon>
    </lineage>
</organism>
<keyword evidence="3" id="KW-0479">Metal-binding</keyword>
<gene>
    <name evidence="7" type="ORF">B0A49_01688</name>
</gene>
<keyword evidence="4" id="KW-0560">Oxidoreductase</keyword>
<dbReference type="InterPro" id="IPR005066">
    <property type="entry name" value="MoCF_OxRdtse_dimer"/>
</dbReference>
<feature type="domain" description="Moybdenum cofactor oxidoreductase dimerisation" evidence="6">
    <location>
        <begin position="198"/>
        <end position="317"/>
    </location>
</feature>
<reference evidence="7 8" key="1">
    <citation type="submission" date="2017-03" db="EMBL/GenBank/DDBJ databases">
        <title>Genomes of endolithic fungi from Antarctica.</title>
        <authorList>
            <person name="Coleine C."/>
            <person name="Masonjones S."/>
            <person name="Stajich J.E."/>
        </authorList>
    </citation>
    <scope>NUCLEOTIDE SEQUENCE [LARGE SCALE GENOMIC DNA]</scope>
    <source>
        <strain evidence="7 8">CCFEE 5187</strain>
    </source>
</reference>
<comment type="caution">
    <text evidence="7">The sequence shown here is derived from an EMBL/GenBank/DDBJ whole genome shotgun (WGS) entry which is preliminary data.</text>
</comment>
<dbReference type="PRINTS" id="PR00407">
    <property type="entry name" value="EUMOPTERIN"/>
</dbReference>
<dbReference type="SUPFAM" id="SSF56524">
    <property type="entry name" value="Oxidoreductase molybdopterin-binding domain"/>
    <property type="match status" value="1"/>
</dbReference>
<evidence type="ECO:0008006" key="9">
    <source>
        <dbReference type="Google" id="ProtNLM"/>
    </source>
</evidence>
<dbReference type="Gene3D" id="2.60.40.650">
    <property type="match status" value="1"/>
</dbReference>
<dbReference type="GO" id="GO:0005739">
    <property type="term" value="C:mitochondrion"/>
    <property type="evidence" value="ECO:0007669"/>
    <property type="project" value="TreeGrafter"/>
</dbReference>
<evidence type="ECO:0000259" key="5">
    <source>
        <dbReference type="Pfam" id="PF00174"/>
    </source>
</evidence>
<dbReference type="PANTHER" id="PTHR19372">
    <property type="entry name" value="SULFITE REDUCTASE"/>
    <property type="match status" value="1"/>
</dbReference>
<dbReference type="STRING" id="331657.A0A4U0XQT8"/>
<evidence type="ECO:0000313" key="7">
    <source>
        <dbReference type="EMBL" id="TKA78796.1"/>
    </source>
</evidence>
<dbReference type="PANTHER" id="PTHR19372:SF7">
    <property type="entry name" value="SULFITE OXIDASE, MITOCHONDRIAL"/>
    <property type="match status" value="1"/>
</dbReference>
<keyword evidence="2" id="KW-0500">Molybdenum</keyword>
<sequence>MATVGYEYSAEEPLNREPPVEDLVSSFFTESDGYDRNHGPIPHIDASEHIVRVDGAVENILELSVDQLHKDFAQHEVKAGVTVSDGQNAHVAFACFQTPCQEDSWYGGSIELERAMREDADVVLALEMNGNPLSPNHGYPVRVVAPGIAGARSVKWLDRITVQLHESANFYQQHDYKVLPPEAVDGESAKQYWHTVPAIQDMPVNSVVAVPKSGDTVAVSPDGTIPVKGYALPSGENGPVTKVEVSSDEGKTWNEADLISHPEDRENTKWAWTLWRAAVKVEPGHPRSVWSRAADKSGNVQPSCPQWNLRGVVYNGYGEAKDLTVV</sequence>
<evidence type="ECO:0000259" key="6">
    <source>
        <dbReference type="Pfam" id="PF03404"/>
    </source>
</evidence>
<dbReference type="Pfam" id="PF03404">
    <property type="entry name" value="Mo-co_dimer"/>
    <property type="match status" value="1"/>
</dbReference>
<dbReference type="GO" id="GO:0006790">
    <property type="term" value="P:sulfur compound metabolic process"/>
    <property type="evidence" value="ECO:0007669"/>
    <property type="project" value="TreeGrafter"/>
</dbReference>
<proteinExistence type="predicted"/>